<sequence>MLFTSSVWHSVESRYAALPPFVLVVRPKERAVQTAPDASPRFEAALQGIRTPAPADYDLGLQYGETRGVARVVSNEPLFRLFELAIDKIAADGSRDWLEPGTALTIDSSSSTPVLGASEQDLRGWFQHDLGPLVSILPQGLAGNAVHLVDDQHTAFTGKVDLVTAEFEAVDGHLGLARDTLDVMFQLELDELLSRNQLRSLFDASRGADGKGVDFVMAGTAGPPPPHLTSPLTPASSASPLAAKPSLPVLQPQLASDSSPATRTTGPSRHGGDGLDAPDAAQAPRPSKFGAGVCLLSGALSKMDFTSSAKKRQGQAESESHAADTSSAGDASALADSAQTPPPPGDLQTSTQPQVGVENRDSATSKKRQRQRVDCGLAPGGVFSCRYRDQLPDDDNKVDAILQQVAVALLEREVRLERAAADGVTVARIDGQPLVIATETSLLPTFYCDRELHLGEPRPLKEALALVSALHLWRTGRAARLGLDLPDDPAALLQLALERADKIGDAMGSRDSGSGHTRASTVSSASTTGTVKPPTTTTQKSRPPAAMAPLAAQFRLNLMLGSIAFTKTSTTFAPSSSSAATTTVMPDRRLQARDGCTVLLDSSLGVVFKIFDEDGEHYHDGRREESVNAKLVQTHPEGALSKIVPPYLGSWCSESNLLLAFKFDTGVPFKDWVDAAEYVISLRANQDGAEFRRFSSHYRHKGAILEAVSYFHSLGLTHGDLHPQNMLLQKDGTVHLIDLEQAVFREPEKSRLYRQEGEMEVLADKLERPGPADAGDAIPTLFPLFLDCLDRNQVLLA</sequence>
<dbReference type="Proteomes" id="UP001342314">
    <property type="component" value="Unassembled WGS sequence"/>
</dbReference>
<feature type="compositionally biased region" description="Low complexity" evidence="1">
    <location>
        <begin position="323"/>
        <end position="338"/>
    </location>
</feature>
<feature type="region of interest" description="Disordered" evidence="1">
    <location>
        <begin position="215"/>
        <end position="286"/>
    </location>
</feature>
<feature type="compositionally biased region" description="Low complexity" evidence="1">
    <location>
        <begin position="519"/>
        <end position="538"/>
    </location>
</feature>
<gene>
    <name evidence="3" type="ORF">Rhopal_006169-T1</name>
</gene>
<feature type="region of interest" description="Disordered" evidence="1">
    <location>
        <begin position="506"/>
        <end position="545"/>
    </location>
</feature>
<dbReference type="SUPFAM" id="SSF56112">
    <property type="entry name" value="Protein kinase-like (PK-like)"/>
    <property type="match status" value="1"/>
</dbReference>
<organism evidence="3 4">
    <name type="scientific">Rhodotorula paludigena</name>
    <dbReference type="NCBI Taxonomy" id="86838"/>
    <lineage>
        <taxon>Eukaryota</taxon>
        <taxon>Fungi</taxon>
        <taxon>Dikarya</taxon>
        <taxon>Basidiomycota</taxon>
        <taxon>Pucciniomycotina</taxon>
        <taxon>Microbotryomycetes</taxon>
        <taxon>Sporidiobolales</taxon>
        <taxon>Sporidiobolaceae</taxon>
        <taxon>Rhodotorula</taxon>
    </lineage>
</organism>
<dbReference type="InterPro" id="IPR011009">
    <property type="entry name" value="Kinase-like_dom_sf"/>
</dbReference>
<name>A0AAV5GV73_9BASI</name>
<dbReference type="AlphaFoldDB" id="A0AAV5GV73"/>
<protein>
    <recommendedName>
        <fullName evidence="2">Protein kinase domain-containing protein</fullName>
    </recommendedName>
</protein>
<feature type="compositionally biased region" description="Low complexity" evidence="1">
    <location>
        <begin position="229"/>
        <end position="248"/>
    </location>
</feature>
<evidence type="ECO:0000259" key="2">
    <source>
        <dbReference type="PROSITE" id="PS50011"/>
    </source>
</evidence>
<dbReference type="PROSITE" id="PS50011">
    <property type="entry name" value="PROTEIN_KINASE_DOM"/>
    <property type="match status" value="1"/>
</dbReference>
<keyword evidence="4" id="KW-1185">Reference proteome</keyword>
<proteinExistence type="predicted"/>
<dbReference type="Pfam" id="PF06293">
    <property type="entry name" value="Kdo"/>
    <property type="match status" value="1"/>
</dbReference>
<evidence type="ECO:0000256" key="1">
    <source>
        <dbReference type="SAM" id="MobiDB-lite"/>
    </source>
</evidence>
<comment type="caution">
    <text evidence="3">The sequence shown here is derived from an EMBL/GenBank/DDBJ whole genome shotgun (WGS) entry which is preliminary data.</text>
</comment>
<feature type="domain" description="Protein kinase" evidence="2">
    <location>
        <begin position="554"/>
        <end position="797"/>
    </location>
</feature>
<accession>A0AAV5GV73</accession>
<evidence type="ECO:0000313" key="4">
    <source>
        <dbReference type="Proteomes" id="UP001342314"/>
    </source>
</evidence>
<dbReference type="Gene3D" id="1.10.510.10">
    <property type="entry name" value="Transferase(Phosphotransferase) domain 1"/>
    <property type="match status" value="1"/>
</dbReference>
<dbReference type="InterPro" id="IPR000719">
    <property type="entry name" value="Prot_kinase_dom"/>
</dbReference>
<feature type="region of interest" description="Disordered" evidence="1">
    <location>
        <begin position="308"/>
        <end position="372"/>
    </location>
</feature>
<dbReference type="GO" id="GO:0004672">
    <property type="term" value="F:protein kinase activity"/>
    <property type="evidence" value="ECO:0007669"/>
    <property type="project" value="InterPro"/>
</dbReference>
<evidence type="ECO:0000313" key="3">
    <source>
        <dbReference type="EMBL" id="GJN93124.1"/>
    </source>
</evidence>
<feature type="compositionally biased region" description="Polar residues" evidence="1">
    <location>
        <begin position="253"/>
        <end position="267"/>
    </location>
</feature>
<reference evidence="3 4" key="1">
    <citation type="submission" date="2021-12" db="EMBL/GenBank/DDBJ databases">
        <title>High titer production of polyol ester of fatty acids by Rhodotorula paludigena BS15 towards product separation-free biomass refinery.</title>
        <authorList>
            <person name="Mano J."/>
            <person name="Ono H."/>
            <person name="Tanaka T."/>
            <person name="Naito K."/>
            <person name="Sushida H."/>
            <person name="Ike M."/>
            <person name="Tokuyasu K."/>
            <person name="Kitaoka M."/>
        </authorList>
    </citation>
    <scope>NUCLEOTIDE SEQUENCE [LARGE SCALE GENOMIC DNA]</scope>
    <source>
        <strain evidence="3 4">BS15</strain>
    </source>
</reference>
<dbReference type="EMBL" id="BQKY01000013">
    <property type="protein sequence ID" value="GJN93124.1"/>
    <property type="molecule type" value="Genomic_DNA"/>
</dbReference>
<dbReference type="GO" id="GO:0005524">
    <property type="term" value="F:ATP binding"/>
    <property type="evidence" value="ECO:0007669"/>
    <property type="project" value="InterPro"/>
</dbReference>